<evidence type="ECO:0000313" key="1">
    <source>
        <dbReference type="EMBL" id="CAG8788058.1"/>
    </source>
</evidence>
<protein>
    <submittedName>
        <fullName evidence="1">10114_t:CDS:1</fullName>
    </submittedName>
</protein>
<dbReference type="AlphaFoldDB" id="A0A9N9NZH1"/>
<sequence>ALKCNQKYDKKGGGKRLAKEIIAALIRFFMIEQHDPSDQYFAKDMLDKLNEMAENSELSYEVIPSLKKIES</sequence>
<name>A0A9N9NZH1_9GLOM</name>
<dbReference type="Proteomes" id="UP000789396">
    <property type="component" value="Unassembled WGS sequence"/>
</dbReference>
<dbReference type="OrthoDB" id="2441667at2759"/>
<feature type="non-terminal residue" evidence="1">
    <location>
        <position position="1"/>
    </location>
</feature>
<organism evidence="1 2">
    <name type="scientific">Racocetra fulgida</name>
    <dbReference type="NCBI Taxonomy" id="60492"/>
    <lineage>
        <taxon>Eukaryota</taxon>
        <taxon>Fungi</taxon>
        <taxon>Fungi incertae sedis</taxon>
        <taxon>Mucoromycota</taxon>
        <taxon>Glomeromycotina</taxon>
        <taxon>Glomeromycetes</taxon>
        <taxon>Diversisporales</taxon>
        <taxon>Gigasporaceae</taxon>
        <taxon>Racocetra</taxon>
    </lineage>
</organism>
<proteinExistence type="predicted"/>
<evidence type="ECO:0000313" key="2">
    <source>
        <dbReference type="Proteomes" id="UP000789396"/>
    </source>
</evidence>
<comment type="caution">
    <text evidence="1">The sequence shown here is derived from an EMBL/GenBank/DDBJ whole genome shotgun (WGS) entry which is preliminary data.</text>
</comment>
<accession>A0A9N9NZH1</accession>
<gene>
    <name evidence="1" type="ORF">RFULGI_LOCUS16461</name>
</gene>
<keyword evidence="2" id="KW-1185">Reference proteome</keyword>
<dbReference type="EMBL" id="CAJVPZ010058478">
    <property type="protein sequence ID" value="CAG8788058.1"/>
    <property type="molecule type" value="Genomic_DNA"/>
</dbReference>
<reference evidence="1" key="1">
    <citation type="submission" date="2021-06" db="EMBL/GenBank/DDBJ databases">
        <authorList>
            <person name="Kallberg Y."/>
            <person name="Tangrot J."/>
            <person name="Rosling A."/>
        </authorList>
    </citation>
    <scope>NUCLEOTIDE SEQUENCE</scope>
    <source>
        <strain evidence="1">IN212</strain>
    </source>
</reference>